<organism evidence="1 2">
    <name type="scientific">Mesorhizobium liriopis</name>
    <dbReference type="NCBI Taxonomy" id="2953882"/>
    <lineage>
        <taxon>Bacteria</taxon>
        <taxon>Pseudomonadati</taxon>
        <taxon>Pseudomonadota</taxon>
        <taxon>Alphaproteobacteria</taxon>
        <taxon>Hyphomicrobiales</taxon>
        <taxon>Phyllobacteriaceae</taxon>
        <taxon>Mesorhizobium</taxon>
    </lineage>
</organism>
<proteinExistence type="predicted"/>
<dbReference type="EMBL" id="JAMXQS010000006">
    <property type="protein sequence ID" value="MCO6050844.1"/>
    <property type="molecule type" value="Genomic_DNA"/>
</dbReference>
<sequence>MANLSFAAQVVDWVRKVEGATEAVFKESAQELVSQMQALVPVDTGFLRASLVASTSAMPALTLNNPGGTFNADVGQIELVIAGSELGDTIYLGYTAKYGVYVHYGANGRSPRPWVDMVAQRWGTIVNEKAAELKSRLGL</sequence>
<dbReference type="InterPro" id="IPR010064">
    <property type="entry name" value="HK97-gp10_tail"/>
</dbReference>
<dbReference type="Proteomes" id="UP001205906">
    <property type="component" value="Unassembled WGS sequence"/>
</dbReference>
<accession>A0ABT1C7Q8</accession>
<comment type="caution">
    <text evidence="1">The sequence shown here is derived from an EMBL/GenBank/DDBJ whole genome shotgun (WGS) entry which is preliminary data.</text>
</comment>
<protein>
    <submittedName>
        <fullName evidence="1">HK97 gp10 family phage protein</fullName>
    </submittedName>
</protein>
<dbReference type="RefSeq" id="WP_252819811.1">
    <property type="nucleotide sequence ID" value="NZ_JAMXQS010000006.1"/>
</dbReference>
<dbReference type="Pfam" id="PF04883">
    <property type="entry name" value="HK97-gp10_like"/>
    <property type="match status" value="1"/>
</dbReference>
<reference evidence="1 2" key="1">
    <citation type="submission" date="2022-06" db="EMBL/GenBank/DDBJ databases">
        <title>Mesorhizobium sp. strain RP14 Genome sequencing and assembly.</title>
        <authorList>
            <person name="Kim I."/>
        </authorList>
    </citation>
    <scope>NUCLEOTIDE SEQUENCE [LARGE SCALE GENOMIC DNA]</scope>
    <source>
        <strain evidence="2">RP14(2022)</strain>
    </source>
</reference>
<name>A0ABT1C7Q8_9HYPH</name>
<keyword evidence="2" id="KW-1185">Reference proteome</keyword>
<evidence type="ECO:0000313" key="1">
    <source>
        <dbReference type="EMBL" id="MCO6050844.1"/>
    </source>
</evidence>
<gene>
    <name evidence="1" type="ORF">NGM99_13755</name>
</gene>
<evidence type="ECO:0000313" key="2">
    <source>
        <dbReference type="Proteomes" id="UP001205906"/>
    </source>
</evidence>